<dbReference type="EMBL" id="JACGCI010000354">
    <property type="protein sequence ID" value="KAF6740920.1"/>
    <property type="molecule type" value="Genomic_DNA"/>
</dbReference>
<protein>
    <recommendedName>
        <fullName evidence="2">DUF6533 domain-containing protein</fullName>
    </recommendedName>
</protein>
<dbReference type="Pfam" id="PF20151">
    <property type="entry name" value="DUF6533"/>
    <property type="match status" value="1"/>
</dbReference>
<comment type="caution">
    <text evidence="3">The sequence shown here is derived from an EMBL/GenBank/DDBJ whole genome shotgun (WGS) entry which is preliminary data.</text>
</comment>
<evidence type="ECO:0000313" key="4">
    <source>
        <dbReference type="EMBL" id="KAF6745274.1"/>
    </source>
</evidence>
<keyword evidence="1" id="KW-0812">Transmembrane</keyword>
<evidence type="ECO:0000256" key="1">
    <source>
        <dbReference type="SAM" id="Phobius"/>
    </source>
</evidence>
<feature type="domain" description="DUF6533" evidence="2">
    <location>
        <begin position="58"/>
        <end position="100"/>
    </location>
</feature>
<dbReference type="Proteomes" id="UP000521943">
    <property type="component" value="Unassembled WGS sequence"/>
</dbReference>
<feature type="transmembrane region" description="Helical" evidence="1">
    <location>
        <begin position="158"/>
        <end position="179"/>
    </location>
</feature>
<sequence length="400" mass="45185">MTGRSRTPNSAPEDQGRDTWRWYTGIGTSYIPSDDLNTLRSVLDKFSIFFVTLTWMSAACDVAYVYHCCITLDREVRCIWTKGITIGKILYLVTRYGPVIRAISNFIESLSRMKEVRAIGLCLTIRAFQWIATLVTTLSMDFTILLGLYAMLGGKHQIMWLLGILSCLYTLPFVATMSIENLAHIVLMISNPGFRRANVPRACAVQITAFLWDIVWTDVEWITILTWRMATTILGVYVIAWRYRGQENDLMRTIRRVGGGFYLSEVLTLTYHGFGHFPRRPPADESVAHTLFFLSQFSIRLRDVLSPWLCTKLILSLRRVDDPSLKRTISDLIFDVDENCDELDEVDGDEDGRGAGGGIRLGEGGFPDLERDLDIELAEMPVVGEAEGVLALQLEPESSV</sequence>
<organism evidence="3 5">
    <name type="scientific">Ephemerocybe angulata</name>
    <dbReference type="NCBI Taxonomy" id="980116"/>
    <lineage>
        <taxon>Eukaryota</taxon>
        <taxon>Fungi</taxon>
        <taxon>Dikarya</taxon>
        <taxon>Basidiomycota</taxon>
        <taxon>Agaricomycotina</taxon>
        <taxon>Agaricomycetes</taxon>
        <taxon>Agaricomycetidae</taxon>
        <taxon>Agaricales</taxon>
        <taxon>Agaricineae</taxon>
        <taxon>Psathyrellaceae</taxon>
        <taxon>Ephemerocybe</taxon>
    </lineage>
</organism>
<dbReference type="EMBL" id="JACGCI010000108">
    <property type="protein sequence ID" value="KAF6745274.1"/>
    <property type="molecule type" value="Genomic_DNA"/>
</dbReference>
<gene>
    <name evidence="4" type="ORF">DFP72DRAFT_926496</name>
    <name evidence="3" type="ORF">DFP72DRAFT_949841</name>
</gene>
<feature type="transmembrane region" description="Helical" evidence="1">
    <location>
        <begin position="127"/>
        <end position="152"/>
    </location>
</feature>
<reference evidence="3 5" key="1">
    <citation type="submission" date="2020-07" db="EMBL/GenBank/DDBJ databases">
        <title>Comparative genomics of pyrophilous fungi reveals a link between fire events and developmental genes.</title>
        <authorList>
            <consortium name="DOE Joint Genome Institute"/>
            <person name="Steindorff A.S."/>
            <person name="Carver A."/>
            <person name="Calhoun S."/>
            <person name="Stillman K."/>
            <person name="Liu H."/>
            <person name="Lipzen A."/>
            <person name="Pangilinan J."/>
            <person name="Labutti K."/>
            <person name="Bruns T.D."/>
            <person name="Grigoriev I.V."/>
        </authorList>
    </citation>
    <scope>NUCLEOTIDE SEQUENCE [LARGE SCALE GENOMIC DNA]</scope>
    <source>
        <strain evidence="3 5">CBS 144469</strain>
    </source>
</reference>
<evidence type="ECO:0000259" key="2">
    <source>
        <dbReference type="Pfam" id="PF20151"/>
    </source>
</evidence>
<dbReference type="AlphaFoldDB" id="A0A8H6H6L5"/>
<keyword evidence="1" id="KW-1133">Transmembrane helix</keyword>
<dbReference type="OrthoDB" id="2655489at2759"/>
<keyword evidence="1" id="KW-0472">Membrane</keyword>
<dbReference type="InterPro" id="IPR045340">
    <property type="entry name" value="DUF6533"/>
</dbReference>
<feature type="transmembrane region" description="Helical" evidence="1">
    <location>
        <begin position="221"/>
        <end position="243"/>
    </location>
</feature>
<keyword evidence="5" id="KW-1185">Reference proteome</keyword>
<proteinExistence type="predicted"/>
<evidence type="ECO:0000313" key="3">
    <source>
        <dbReference type="EMBL" id="KAF6740920.1"/>
    </source>
</evidence>
<name>A0A8H6H6L5_9AGAR</name>
<evidence type="ECO:0000313" key="5">
    <source>
        <dbReference type="Proteomes" id="UP000521943"/>
    </source>
</evidence>
<accession>A0A8H6H6L5</accession>